<evidence type="ECO:0000313" key="5">
    <source>
        <dbReference type="EMBL" id="KKU33718.1"/>
    </source>
</evidence>
<protein>
    <submittedName>
        <fullName evidence="5">Integrase</fullName>
    </submittedName>
</protein>
<dbReference type="InterPro" id="IPR013762">
    <property type="entry name" value="Integrase-like_cat_sf"/>
</dbReference>
<organism evidence="5 6">
    <name type="scientific">Candidatus Collierbacteria bacterium GW2011_GWA2_46_26</name>
    <dbReference type="NCBI Taxonomy" id="1618381"/>
    <lineage>
        <taxon>Bacteria</taxon>
        <taxon>Candidatus Collieribacteriota</taxon>
    </lineage>
</organism>
<dbReference type="InterPro" id="IPR011010">
    <property type="entry name" value="DNA_brk_join_enz"/>
</dbReference>
<dbReference type="CDD" id="cd00397">
    <property type="entry name" value="DNA_BRE_C"/>
    <property type="match status" value="1"/>
</dbReference>
<dbReference type="AlphaFoldDB" id="A0A0G1RUS9"/>
<dbReference type="Pfam" id="PF00589">
    <property type="entry name" value="Phage_integrase"/>
    <property type="match status" value="1"/>
</dbReference>
<name>A0A0G1RUS9_9BACT</name>
<evidence type="ECO:0000256" key="2">
    <source>
        <dbReference type="ARBA" id="ARBA00023125"/>
    </source>
</evidence>
<comment type="caution">
    <text evidence="5">The sequence shown here is derived from an EMBL/GenBank/DDBJ whole genome shotgun (WGS) entry which is preliminary data.</text>
</comment>
<evidence type="ECO:0000259" key="4">
    <source>
        <dbReference type="PROSITE" id="PS51898"/>
    </source>
</evidence>
<dbReference type="InterPro" id="IPR010998">
    <property type="entry name" value="Integrase_recombinase_N"/>
</dbReference>
<evidence type="ECO:0000313" key="6">
    <source>
        <dbReference type="Proteomes" id="UP000034794"/>
    </source>
</evidence>
<dbReference type="Gene3D" id="1.10.150.130">
    <property type="match status" value="1"/>
</dbReference>
<feature type="domain" description="Tyr recombinase" evidence="4">
    <location>
        <begin position="99"/>
        <end position="272"/>
    </location>
</feature>
<dbReference type="GO" id="GO:0003677">
    <property type="term" value="F:DNA binding"/>
    <property type="evidence" value="ECO:0007669"/>
    <property type="project" value="UniProtKB-KW"/>
</dbReference>
<gene>
    <name evidence="5" type="ORF">UX47_C0001G0001</name>
</gene>
<comment type="similarity">
    <text evidence="1">Belongs to the 'phage' integrase family.</text>
</comment>
<dbReference type="InterPro" id="IPR050090">
    <property type="entry name" value="Tyrosine_recombinase_XerCD"/>
</dbReference>
<keyword evidence="3" id="KW-0233">DNA recombination</keyword>
<dbReference type="SUPFAM" id="SSF56349">
    <property type="entry name" value="DNA breaking-rejoining enzymes"/>
    <property type="match status" value="1"/>
</dbReference>
<dbReference type="PANTHER" id="PTHR30349">
    <property type="entry name" value="PHAGE INTEGRASE-RELATED"/>
    <property type="match status" value="1"/>
</dbReference>
<dbReference type="InterPro" id="IPR002104">
    <property type="entry name" value="Integrase_catalytic"/>
</dbReference>
<evidence type="ECO:0000256" key="3">
    <source>
        <dbReference type="ARBA" id="ARBA00023172"/>
    </source>
</evidence>
<sequence length="323" mass="37097">MADYLLSCEIESGMTKRTIEGKKETLTRLSKFLGNSELSPETFRGYIAYLTDLGWKPSSMVSDSKVVRAFISWHFEGGSISENWGQKVKLPKLHREEIQIVPFETAQMIIEAGCEVLKNDNKAVRRQKREAKDCLIFASKSGLRNFELRGLKADDFNLEEKTFWVFGKGGHRDKLPIANDMLKMLRPRINRGGLIFRISEKMLQNSMTRGCKKLDIKQKIRVHSLRHVYATTLLRDGVPYGQARRLMRHTDTRILDTVYSHLNVYDLAISLNGTTIVPQGLSPKEKLERILSFVQYEMKNDCRFVVKCELDPNSSLALHINLK</sequence>
<dbReference type="PANTHER" id="PTHR30349:SF64">
    <property type="entry name" value="PROPHAGE INTEGRASE INTD-RELATED"/>
    <property type="match status" value="1"/>
</dbReference>
<dbReference type="GO" id="GO:0015074">
    <property type="term" value="P:DNA integration"/>
    <property type="evidence" value="ECO:0007669"/>
    <property type="project" value="InterPro"/>
</dbReference>
<proteinExistence type="inferred from homology"/>
<reference evidence="5 6" key="1">
    <citation type="journal article" date="2015" name="Nature">
        <title>rRNA introns, odd ribosomes, and small enigmatic genomes across a large radiation of phyla.</title>
        <authorList>
            <person name="Brown C.T."/>
            <person name="Hug L.A."/>
            <person name="Thomas B.C."/>
            <person name="Sharon I."/>
            <person name="Castelle C.J."/>
            <person name="Singh A."/>
            <person name="Wilkins M.J."/>
            <person name="Williams K.H."/>
            <person name="Banfield J.F."/>
        </authorList>
    </citation>
    <scope>NUCLEOTIDE SEQUENCE [LARGE SCALE GENOMIC DNA]</scope>
</reference>
<dbReference type="EMBL" id="LCMI01000001">
    <property type="protein sequence ID" value="KKU33718.1"/>
    <property type="molecule type" value="Genomic_DNA"/>
</dbReference>
<dbReference type="GO" id="GO:0006310">
    <property type="term" value="P:DNA recombination"/>
    <property type="evidence" value="ECO:0007669"/>
    <property type="project" value="UniProtKB-KW"/>
</dbReference>
<dbReference type="Gene3D" id="1.10.443.10">
    <property type="entry name" value="Intergrase catalytic core"/>
    <property type="match status" value="1"/>
</dbReference>
<keyword evidence="2" id="KW-0238">DNA-binding</keyword>
<dbReference type="Proteomes" id="UP000034794">
    <property type="component" value="Unassembled WGS sequence"/>
</dbReference>
<accession>A0A0G1RUS9</accession>
<evidence type="ECO:0000256" key="1">
    <source>
        <dbReference type="ARBA" id="ARBA00008857"/>
    </source>
</evidence>
<dbReference type="PROSITE" id="PS51898">
    <property type="entry name" value="TYR_RECOMBINASE"/>
    <property type="match status" value="1"/>
</dbReference>